<evidence type="ECO:0000313" key="2">
    <source>
        <dbReference type="EMBL" id="GAI01224.1"/>
    </source>
</evidence>
<protein>
    <submittedName>
        <fullName evidence="2">Uncharacterized protein</fullName>
    </submittedName>
</protein>
<gene>
    <name evidence="2" type="ORF">S06H3_05187</name>
</gene>
<comment type="caution">
    <text evidence="2">The sequence shown here is derived from an EMBL/GenBank/DDBJ whole genome shotgun (WGS) entry which is preliminary data.</text>
</comment>
<name>X1M4B2_9ZZZZ</name>
<keyword evidence="1" id="KW-1133">Transmembrane helix</keyword>
<reference evidence="2" key="1">
    <citation type="journal article" date="2014" name="Front. Microbiol.">
        <title>High frequency of phylogenetically diverse reductive dehalogenase-homologous genes in deep subseafloor sedimentary metagenomes.</title>
        <authorList>
            <person name="Kawai M."/>
            <person name="Futagami T."/>
            <person name="Toyoda A."/>
            <person name="Takaki Y."/>
            <person name="Nishi S."/>
            <person name="Hori S."/>
            <person name="Arai W."/>
            <person name="Tsubouchi T."/>
            <person name="Morono Y."/>
            <person name="Uchiyama I."/>
            <person name="Ito T."/>
            <person name="Fujiyama A."/>
            <person name="Inagaki F."/>
            <person name="Takami H."/>
        </authorList>
    </citation>
    <scope>NUCLEOTIDE SEQUENCE</scope>
    <source>
        <strain evidence="2">Expedition CK06-06</strain>
    </source>
</reference>
<feature type="transmembrane region" description="Helical" evidence="1">
    <location>
        <begin position="20"/>
        <end position="39"/>
    </location>
</feature>
<dbReference type="AlphaFoldDB" id="X1M4B2"/>
<sequence length="145" mass="14464">MAQELAFAAPRAEEMTRTGIGMAAGVATGLVQGVVAKFAPQVGALAPFLTWGSLIATPLIGFAGALFTKGMASDALFGVAAGSSGVLGYALPGLLPEELGMAGRGQLTEAQRAALAAGRGVKQLPAGPLGAPQRQQALAKSTLEF</sequence>
<feature type="transmembrane region" description="Helical" evidence="1">
    <location>
        <begin position="45"/>
        <end position="68"/>
    </location>
</feature>
<accession>X1M4B2</accession>
<proteinExistence type="predicted"/>
<dbReference type="EMBL" id="BARV01001898">
    <property type="protein sequence ID" value="GAI01224.1"/>
    <property type="molecule type" value="Genomic_DNA"/>
</dbReference>
<feature type="transmembrane region" description="Helical" evidence="1">
    <location>
        <begin position="75"/>
        <end position="95"/>
    </location>
</feature>
<keyword evidence="1" id="KW-0472">Membrane</keyword>
<organism evidence="2">
    <name type="scientific">marine sediment metagenome</name>
    <dbReference type="NCBI Taxonomy" id="412755"/>
    <lineage>
        <taxon>unclassified sequences</taxon>
        <taxon>metagenomes</taxon>
        <taxon>ecological metagenomes</taxon>
    </lineage>
</organism>
<keyword evidence="1" id="KW-0812">Transmembrane</keyword>
<evidence type="ECO:0000256" key="1">
    <source>
        <dbReference type="SAM" id="Phobius"/>
    </source>
</evidence>